<feature type="domain" description="Thioredoxin" evidence="1">
    <location>
        <begin position="20"/>
        <end position="87"/>
    </location>
</feature>
<evidence type="ECO:0000259" key="1">
    <source>
        <dbReference type="Pfam" id="PF00085"/>
    </source>
</evidence>
<evidence type="ECO:0000313" key="2">
    <source>
        <dbReference type="EMBL" id="MDQ0177755.1"/>
    </source>
</evidence>
<comment type="caution">
    <text evidence="2">The sequence shown here is derived from an EMBL/GenBank/DDBJ whole genome shotgun (WGS) entry which is preliminary data.</text>
</comment>
<reference evidence="2 3" key="1">
    <citation type="submission" date="2023-07" db="EMBL/GenBank/DDBJ databases">
        <title>Genomic Encyclopedia of Type Strains, Phase IV (KMG-IV): sequencing the most valuable type-strain genomes for metagenomic binning, comparative biology and taxonomic classification.</title>
        <authorList>
            <person name="Goeker M."/>
        </authorList>
    </citation>
    <scope>NUCLEOTIDE SEQUENCE [LARGE SCALE GENOMIC DNA]</scope>
    <source>
        <strain evidence="2 3">DSM 23837</strain>
    </source>
</reference>
<dbReference type="CDD" id="cd02947">
    <property type="entry name" value="TRX_family"/>
    <property type="match status" value="1"/>
</dbReference>
<dbReference type="InterPro" id="IPR036249">
    <property type="entry name" value="Thioredoxin-like_sf"/>
</dbReference>
<accession>A0ABT9WWZ0</accession>
<name>A0ABT9WWZ0_9BACI</name>
<protein>
    <submittedName>
        <fullName evidence="2">Thioredoxin-like negative regulator of GroEL</fullName>
    </submittedName>
</protein>
<sequence>MKEWSKEHMIAAMEQPCVTAIYVYTPLCGTCQLASQMITLTEKLLPDLQIGQCNLNYVPEMATKFAIESVPCLLVLKSGKLLNKIYAFHSVTYLYEILSKYSERS</sequence>
<dbReference type="RefSeq" id="WP_307232026.1">
    <property type="nucleotide sequence ID" value="NZ_JAUSTT010000026.1"/>
</dbReference>
<evidence type="ECO:0000313" key="3">
    <source>
        <dbReference type="Proteomes" id="UP001223586"/>
    </source>
</evidence>
<proteinExistence type="predicted"/>
<dbReference type="EMBL" id="JAUSTT010000026">
    <property type="protein sequence ID" value="MDQ0177755.1"/>
    <property type="molecule type" value="Genomic_DNA"/>
</dbReference>
<keyword evidence="3" id="KW-1185">Reference proteome</keyword>
<dbReference type="SUPFAM" id="SSF52833">
    <property type="entry name" value="Thioredoxin-like"/>
    <property type="match status" value="1"/>
</dbReference>
<dbReference type="InterPro" id="IPR013766">
    <property type="entry name" value="Thioredoxin_domain"/>
</dbReference>
<dbReference type="Proteomes" id="UP001223586">
    <property type="component" value="Unassembled WGS sequence"/>
</dbReference>
<dbReference type="Gene3D" id="3.40.30.10">
    <property type="entry name" value="Glutaredoxin"/>
    <property type="match status" value="1"/>
</dbReference>
<dbReference type="Pfam" id="PF00085">
    <property type="entry name" value="Thioredoxin"/>
    <property type="match status" value="1"/>
</dbReference>
<organism evidence="2 3">
    <name type="scientific">Bacillus chungangensis</name>
    <dbReference type="NCBI Taxonomy" id="587633"/>
    <lineage>
        <taxon>Bacteria</taxon>
        <taxon>Bacillati</taxon>
        <taxon>Bacillota</taxon>
        <taxon>Bacilli</taxon>
        <taxon>Bacillales</taxon>
        <taxon>Bacillaceae</taxon>
        <taxon>Bacillus</taxon>
    </lineage>
</organism>
<gene>
    <name evidence="2" type="ORF">J2S08_003636</name>
</gene>